<dbReference type="Proteomes" id="UP000253782">
    <property type="component" value="Unassembled WGS sequence"/>
</dbReference>
<protein>
    <submittedName>
        <fullName evidence="1">Prepilin-type cleavage/methylation domain-containing protein</fullName>
    </submittedName>
</protein>
<evidence type="ECO:0000313" key="1">
    <source>
        <dbReference type="EMBL" id="RDD83717.1"/>
    </source>
</evidence>
<sequence length="123" mass="13417">MYSRFIGGFSLLEVIAAILLLAIAFTALMQVAGGSMALSGHAAEASKAALWGQSKLDGMTVIEPLRVGVSEGQFDTQYRWRLKVTESAAADTTPLQLYRVDLDVLWGSGRRERSAHFTTLRVQ</sequence>
<dbReference type="OrthoDB" id="7864109at2"/>
<proteinExistence type="predicted"/>
<dbReference type="EMBL" id="QQAH01000001">
    <property type="protein sequence ID" value="RDD83717.1"/>
    <property type="molecule type" value="Genomic_DNA"/>
</dbReference>
<gene>
    <name evidence="1" type="ORF">DVJ77_00385</name>
</gene>
<keyword evidence="2" id="KW-1185">Reference proteome</keyword>
<name>A0A369UTC2_9GAMM</name>
<reference evidence="1 2" key="1">
    <citation type="submission" date="2018-07" db="EMBL/GenBank/DDBJ databases">
        <title>Dyella tabacisoli L4-6T, whole genome shotgun sequence.</title>
        <authorList>
            <person name="Zhou X.-K."/>
            <person name="Li W.-J."/>
            <person name="Duan Y.-Q."/>
        </authorList>
    </citation>
    <scope>NUCLEOTIDE SEQUENCE [LARGE SCALE GENOMIC DNA]</scope>
    <source>
        <strain evidence="1 2">L4-6</strain>
    </source>
</reference>
<organism evidence="1 2">
    <name type="scientific">Dyella tabacisoli</name>
    <dbReference type="NCBI Taxonomy" id="2282381"/>
    <lineage>
        <taxon>Bacteria</taxon>
        <taxon>Pseudomonadati</taxon>
        <taxon>Pseudomonadota</taxon>
        <taxon>Gammaproteobacteria</taxon>
        <taxon>Lysobacterales</taxon>
        <taxon>Rhodanobacteraceae</taxon>
        <taxon>Dyella</taxon>
    </lineage>
</organism>
<evidence type="ECO:0000313" key="2">
    <source>
        <dbReference type="Proteomes" id="UP000253782"/>
    </source>
</evidence>
<dbReference type="InterPro" id="IPR012902">
    <property type="entry name" value="N_methyl_site"/>
</dbReference>
<dbReference type="PROSITE" id="PS00409">
    <property type="entry name" value="PROKAR_NTER_METHYL"/>
    <property type="match status" value="1"/>
</dbReference>
<accession>A0A369UTC2</accession>
<dbReference type="AlphaFoldDB" id="A0A369UTC2"/>
<comment type="caution">
    <text evidence="1">The sequence shown here is derived from an EMBL/GenBank/DDBJ whole genome shotgun (WGS) entry which is preliminary data.</text>
</comment>